<comment type="caution">
    <text evidence="8">The sequence shown here is derived from an EMBL/GenBank/DDBJ whole genome shotgun (WGS) entry which is preliminary data.</text>
</comment>
<gene>
    <name evidence="8" type="ORF">CR492_12950</name>
</gene>
<protein>
    <submittedName>
        <fullName evidence="8">Recombinase XerC</fullName>
    </submittedName>
</protein>
<dbReference type="Proteomes" id="UP000236286">
    <property type="component" value="Unassembled WGS sequence"/>
</dbReference>
<organism evidence="8 9">
    <name type="scientific">Methylocella silvestris</name>
    <dbReference type="NCBI Taxonomy" id="199596"/>
    <lineage>
        <taxon>Bacteria</taxon>
        <taxon>Pseudomonadati</taxon>
        <taxon>Pseudomonadota</taxon>
        <taxon>Alphaproteobacteria</taxon>
        <taxon>Hyphomicrobiales</taxon>
        <taxon>Beijerinckiaceae</taxon>
        <taxon>Methylocella</taxon>
    </lineage>
</organism>
<dbReference type="PROSITE" id="PS51898">
    <property type="entry name" value="TYR_RECOMBINASE"/>
    <property type="match status" value="1"/>
</dbReference>
<evidence type="ECO:0000256" key="4">
    <source>
        <dbReference type="ARBA" id="ARBA00023172"/>
    </source>
</evidence>
<dbReference type="CDD" id="cd00397">
    <property type="entry name" value="DNA_BRE_C"/>
    <property type="match status" value="1"/>
</dbReference>
<dbReference type="InterPro" id="IPR013762">
    <property type="entry name" value="Integrase-like_cat_sf"/>
</dbReference>
<evidence type="ECO:0000256" key="3">
    <source>
        <dbReference type="ARBA" id="ARBA00023125"/>
    </source>
</evidence>
<reference evidence="8 9" key="1">
    <citation type="submission" date="2017-10" db="EMBL/GenBank/DDBJ databases">
        <title>Genome announcement of Methylocella silvestris TVC from permafrost.</title>
        <authorList>
            <person name="Wang J."/>
            <person name="Geng K."/>
            <person name="Ul-Haque F."/>
            <person name="Crombie A.T."/>
            <person name="Street L.E."/>
            <person name="Wookey P.A."/>
            <person name="Murrell J.C."/>
            <person name="Pratscher J."/>
        </authorList>
    </citation>
    <scope>NUCLEOTIDE SEQUENCE [LARGE SCALE GENOMIC DNA]</scope>
    <source>
        <strain evidence="8 9">TVC</strain>
    </source>
</reference>
<dbReference type="PANTHER" id="PTHR30349:SF41">
    <property type="entry name" value="INTEGRASE_RECOMBINASE PROTEIN MJ0367-RELATED"/>
    <property type="match status" value="1"/>
</dbReference>
<evidence type="ECO:0000256" key="2">
    <source>
        <dbReference type="ARBA" id="ARBA00022908"/>
    </source>
</evidence>
<feature type="domain" description="Core-binding (CB)" evidence="7">
    <location>
        <begin position="6"/>
        <end position="96"/>
    </location>
</feature>
<feature type="domain" description="Tyr recombinase" evidence="6">
    <location>
        <begin position="127"/>
        <end position="336"/>
    </location>
</feature>
<dbReference type="GO" id="GO:0003677">
    <property type="term" value="F:DNA binding"/>
    <property type="evidence" value="ECO:0007669"/>
    <property type="project" value="UniProtKB-UniRule"/>
</dbReference>
<keyword evidence="4" id="KW-0233">DNA recombination</keyword>
<dbReference type="GO" id="GO:0006310">
    <property type="term" value="P:DNA recombination"/>
    <property type="evidence" value="ECO:0007669"/>
    <property type="project" value="UniProtKB-KW"/>
</dbReference>
<dbReference type="PANTHER" id="PTHR30349">
    <property type="entry name" value="PHAGE INTEGRASE-RELATED"/>
    <property type="match status" value="1"/>
</dbReference>
<dbReference type="GO" id="GO:0015074">
    <property type="term" value="P:DNA integration"/>
    <property type="evidence" value="ECO:0007669"/>
    <property type="project" value="UniProtKB-KW"/>
</dbReference>
<keyword evidence="3 5" id="KW-0238">DNA-binding</keyword>
<dbReference type="EMBL" id="PDZR01000014">
    <property type="protein sequence ID" value="PNG25621.1"/>
    <property type="molecule type" value="Genomic_DNA"/>
</dbReference>
<evidence type="ECO:0000259" key="6">
    <source>
        <dbReference type="PROSITE" id="PS51898"/>
    </source>
</evidence>
<comment type="similarity">
    <text evidence="1">Belongs to the 'phage' integrase family.</text>
</comment>
<dbReference type="InterPro" id="IPR050090">
    <property type="entry name" value="Tyrosine_recombinase_XerCD"/>
</dbReference>
<name>A0A2J7TFS3_METSI</name>
<sequence length="363" mass="40757">MAKSNASNERIKREYFAFLKDAKGRSEASLDGVAKALDRFETYTRRRDFKAFHIEQAKGFKTHLNEQTNVQTGARLSAATLYSTLGALKAFFQWLAGRPGCKSRISYADAEYFNLSEKEARVATAHREKNAPTIEQIRHVLSVMPAQTDLQKRDRALIAFTLLTGARDGAVASFKLKHIDVNAGKVSQDAREVNTKRSKTFTTFFFPVGSDIREIVLEWIDFLRKDRLWGNDDPLFPATEVDLGPDQRFLAVGLSRKHWSNATAIRKIFKEAFATAGLPYANPHSFRSTLAQLAYELRLGPEEFKVWSQNLGHESVLTTFSSYGTVSSHRQSEIMRGLAMPIQSSGNAEIGRKIAELASQLQT</sequence>
<dbReference type="InterPro" id="IPR044068">
    <property type="entry name" value="CB"/>
</dbReference>
<evidence type="ECO:0000313" key="9">
    <source>
        <dbReference type="Proteomes" id="UP000236286"/>
    </source>
</evidence>
<dbReference type="OrthoDB" id="7354488at2"/>
<dbReference type="SUPFAM" id="SSF56349">
    <property type="entry name" value="DNA breaking-rejoining enzymes"/>
    <property type="match status" value="1"/>
</dbReference>
<keyword evidence="2" id="KW-0229">DNA integration</keyword>
<dbReference type="InterPro" id="IPR010998">
    <property type="entry name" value="Integrase_recombinase_N"/>
</dbReference>
<accession>A0A2J7TFS3</accession>
<evidence type="ECO:0000259" key="7">
    <source>
        <dbReference type="PROSITE" id="PS51900"/>
    </source>
</evidence>
<dbReference type="Pfam" id="PF00589">
    <property type="entry name" value="Phage_integrase"/>
    <property type="match status" value="1"/>
</dbReference>
<dbReference type="Gene3D" id="1.10.150.130">
    <property type="match status" value="1"/>
</dbReference>
<evidence type="ECO:0000256" key="1">
    <source>
        <dbReference type="ARBA" id="ARBA00008857"/>
    </source>
</evidence>
<proteinExistence type="inferred from homology"/>
<dbReference type="InterPro" id="IPR011010">
    <property type="entry name" value="DNA_brk_join_enz"/>
</dbReference>
<evidence type="ECO:0000256" key="5">
    <source>
        <dbReference type="PROSITE-ProRule" id="PRU01248"/>
    </source>
</evidence>
<dbReference type="PROSITE" id="PS51900">
    <property type="entry name" value="CB"/>
    <property type="match status" value="1"/>
</dbReference>
<dbReference type="InterPro" id="IPR002104">
    <property type="entry name" value="Integrase_catalytic"/>
</dbReference>
<dbReference type="Gene3D" id="1.10.443.10">
    <property type="entry name" value="Intergrase catalytic core"/>
    <property type="match status" value="1"/>
</dbReference>
<evidence type="ECO:0000313" key="8">
    <source>
        <dbReference type="EMBL" id="PNG25621.1"/>
    </source>
</evidence>
<dbReference type="AlphaFoldDB" id="A0A2J7TFS3"/>
<dbReference type="RefSeq" id="WP_102844166.1">
    <property type="nucleotide sequence ID" value="NZ_PDZR01000014.1"/>
</dbReference>